<proteinExistence type="predicted"/>
<dbReference type="InterPro" id="IPR025562">
    <property type="entry name" value="Tae4"/>
</dbReference>
<dbReference type="RefSeq" id="WP_014840050.1">
    <property type="nucleotide sequence ID" value="NC_018108.1"/>
</dbReference>
<gene>
    <name evidence="1" type="ORF">KUI_0130</name>
</gene>
<keyword evidence="2" id="KW-1185">Reference proteome</keyword>
<dbReference type="Proteomes" id="UP000003121">
    <property type="component" value="Chromosome"/>
</dbReference>
<accession>A0ABM5N912</accession>
<dbReference type="Pfam" id="PF14113">
    <property type="entry name" value="Tae4"/>
    <property type="match status" value="1"/>
</dbReference>
<dbReference type="Gene3D" id="3.90.1720.70">
    <property type="match status" value="1"/>
</dbReference>
<evidence type="ECO:0000313" key="1">
    <source>
        <dbReference type="EMBL" id="AFN35231.1"/>
    </source>
</evidence>
<dbReference type="EMBL" id="CP003264">
    <property type="protein sequence ID" value="AFN35231.1"/>
    <property type="molecule type" value="Genomic_DNA"/>
</dbReference>
<evidence type="ECO:0008006" key="3">
    <source>
        <dbReference type="Google" id="ProtNLM"/>
    </source>
</evidence>
<organism evidence="1 2">
    <name type="scientific">Taylorella equigenitalis ATCC 35865</name>
    <dbReference type="NCBI Taxonomy" id="743973"/>
    <lineage>
        <taxon>Bacteria</taxon>
        <taxon>Pseudomonadati</taxon>
        <taxon>Pseudomonadota</taxon>
        <taxon>Betaproteobacteria</taxon>
        <taxon>Burkholderiales</taxon>
        <taxon>Alcaligenaceae</taxon>
        <taxon>Taylorella</taxon>
    </lineage>
</organism>
<protein>
    <recommendedName>
        <fullName evidence="3">NlpC/P60 domain-containing protein</fullName>
    </recommendedName>
</protein>
<reference evidence="1 2" key="1">
    <citation type="journal article" date="2012" name="Vet. Microbiol.">
        <title>Comparative genomic analyses of the Taylorellae.</title>
        <authorList>
            <person name="Hauser H."/>
            <person name="Richter D.C."/>
            <person name="van Tonder A."/>
            <person name="Clark L."/>
            <person name="Preston A."/>
        </authorList>
    </citation>
    <scope>NUCLEOTIDE SEQUENCE [LARGE SCALE GENOMIC DNA]</scope>
    <source>
        <strain evidence="1 2">ATCC 35865</strain>
    </source>
</reference>
<evidence type="ECO:0000313" key="2">
    <source>
        <dbReference type="Proteomes" id="UP000003121"/>
    </source>
</evidence>
<sequence length="174" mass="19911">MKKPIFLNLWNNFPLHSQFSTLKDLYTWLGGQVERNINIRGFGESGNACASRMSVALNKSGFLIDPKLAKKLNVTTLKAKDETHIIFRVNELKKYLTHTIGIPTIKDIKTPFDDLFVLKSGIVFFDIPFGNATGHVALYNGINYREPTYDDYSTYVKESNPKIKTKRSLFWEIS</sequence>
<name>A0ABM5N912_9BURK</name>